<evidence type="ECO:0000256" key="2">
    <source>
        <dbReference type="ARBA" id="ARBA00004666"/>
    </source>
</evidence>
<keyword evidence="7" id="KW-0413">Isomerase</keyword>
<dbReference type="Proteomes" id="UP001630127">
    <property type="component" value="Unassembled WGS sequence"/>
</dbReference>
<dbReference type="GO" id="GO:0046686">
    <property type="term" value="P:response to cadmium ion"/>
    <property type="evidence" value="ECO:0007669"/>
    <property type="project" value="UniProtKB-ARBA"/>
</dbReference>
<comment type="catalytic activity">
    <reaction evidence="1">
        <text>D-mannose 6-phosphate = D-fructose 6-phosphate</text>
        <dbReference type="Rhea" id="RHEA:12356"/>
        <dbReference type="ChEBI" id="CHEBI:58735"/>
        <dbReference type="ChEBI" id="CHEBI:61527"/>
        <dbReference type="EC" id="5.3.1.8"/>
    </reaction>
</comment>
<dbReference type="FunFam" id="1.10.441.10:FF:000001">
    <property type="entry name" value="Mannose-6-phosphate isomerase"/>
    <property type="match status" value="1"/>
</dbReference>
<dbReference type="GO" id="GO:0046872">
    <property type="term" value="F:metal ion binding"/>
    <property type="evidence" value="ECO:0007669"/>
    <property type="project" value="UniProtKB-KW"/>
</dbReference>
<comment type="similarity">
    <text evidence="3">Belongs to the mannose-6-phosphate isomerase type 1 family.</text>
</comment>
<keyword evidence="6 9" id="KW-0862">Zinc</keyword>
<dbReference type="InterPro" id="IPR011051">
    <property type="entry name" value="RmlC_Cupin_sf"/>
</dbReference>
<dbReference type="AlphaFoldDB" id="A0ABD3A2L0"/>
<dbReference type="InterPro" id="IPR046457">
    <property type="entry name" value="PMI_typeI_cat"/>
</dbReference>
<feature type="binding site" evidence="9">
    <location>
        <position position="167"/>
    </location>
    <ligand>
        <name>Zn(2+)</name>
        <dbReference type="ChEBI" id="CHEBI:29105"/>
    </ligand>
</feature>
<comment type="caution">
    <text evidence="12">The sequence shown here is derived from an EMBL/GenBank/DDBJ whole genome shotgun (WGS) entry which is preliminary data.</text>
</comment>
<keyword evidence="5 9" id="KW-0479">Metal-binding</keyword>
<dbReference type="InterPro" id="IPR001250">
    <property type="entry name" value="Man6P_Isoase-1"/>
</dbReference>
<dbReference type="EMBL" id="JBJUIK010000006">
    <property type="protein sequence ID" value="KAL3525469.1"/>
    <property type="molecule type" value="Genomic_DNA"/>
</dbReference>
<name>A0ABD3A2L0_9GENT</name>
<dbReference type="PRINTS" id="PR00714">
    <property type="entry name" value="MAN6PISMRASE"/>
</dbReference>
<dbReference type="InterPro" id="IPR018050">
    <property type="entry name" value="Pmannose_isomerase-type1_CS"/>
</dbReference>
<dbReference type="GO" id="GO:0033591">
    <property type="term" value="P:response to L-ascorbic acid"/>
    <property type="evidence" value="ECO:0007669"/>
    <property type="project" value="UniProtKB-ARBA"/>
</dbReference>
<evidence type="ECO:0000259" key="11">
    <source>
        <dbReference type="Pfam" id="PF20512"/>
    </source>
</evidence>
<sequence>METNGPSPAVSEEQENMLVRLRCSVKNYDWGRNGWESSVARLYVRNNIKVVEEGKPYAEFWMGTHDSGQSYVAESTVTAPAPENRVAANGGVVETELLSLQDLIEKNPRSLLGDKVFLKWGPNLPFLFKVLSVAKALSIQAHPDKELATILHKAQPKVYKDANHKPEMALALTEFEALCGFVSQEELKGVVHNVPEIVELVGTKYIDQLLCINEEDVEKAKEVLELIFTALMSASKDAVAQAISRLISRLSIKNETRELTDKEHLVLRLEKQYPADIGVLAAFLLNRIKLKPGQALYLGADEPHAYIYGECIECMATSDNVVRAGLTPKDRDVQTLCSMLTYKQGLPEILEGVALNPYVDRYLPPFDEFEVDRCILPQGISVVFPAVPGPSIFLVMAGHGTIFSTSSKELVAEGDVLFMPANTQISVTTTSGLSLYRAGVNSRFF</sequence>
<dbReference type="PANTHER" id="PTHR10309:SF0">
    <property type="entry name" value="MANNOSE-6-PHOSPHATE ISOMERASE"/>
    <property type="match status" value="1"/>
</dbReference>
<dbReference type="EC" id="5.3.1.8" evidence="4"/>
<gene>
    <name evidence="12" type="ORF">ACH5RR_013841</name>
</gene>
<dbReference type="GO" id="GO:0010043">
    <property type="term" value="P:response to zinc ion"/>
    <property type="evidence" value="ECO:0007669"/>
    <property type="project" value="UniProtKB-ARBA"/>
</dbReference>
<evidence type="ECO:0000256" key="6">
    <source>
        <dbReference type="ARBA" id="ARBA00022833"/>
    </source>
</evidence>
<evidence type="ECO:0000313" key="12">
    <source>
        <dbReference type="EMBL" id="KAL3525469.1"/>
    </source>
</evidence>
<evidence type="ECO:0000256" key="8">
    <source>
        <dbReference type="PIRSR" id="PIRSR001480-1"/>
    </source>
</evidence>
<dbReference type="InterPro" id="IPR016305">
    <property type="entry name" value="Mannose-6-P_Isomerase"/>
</dbReference>
<feature type="binding site" evidence="9">
    <location>
        <position position="140"/>
    </location>
    <ligand>
        <name>Zn(2+)</name>
        <dbReference type="ChEBI" id="CHEBI:29105"/>
    </ligand>
</feature>
<evidence type="ECO:0000256" key="7">
    <source>
        <dbReference type="ARBA" id="ARBA00023235"/>
    </source>
</evidence>
<feature type="domain" description="Phosphomannose isomerase type I helical insertion" evidence="11">
    <location>
        <begin position="217"/>
        <end position="285"/>
    </location>
</feature>
<organism evidence="12 13">
    <name type="scientific">Cinchona calisaya</name>
    <dbReference type="NCBI Taxonomy" id="153742"/>
    <lineage>
        <taxon>Eukaryota</taxon>
        <taxon>Viridiplantae</taxon>
        <taxon>Streptophyta</taxon>
        <taxon>Embryophyta</taxon>
        <taxon>Tracheophyta</taxon>
        <taxon>Spermatophyta</taxon>
        <taxon>Magnoliopsida</taxon>
        <taxon>eudicotyledons</taxon>
        <taxon>Gunneridae</taxon>
        <taxon>Pentapetalae</taxon>
        <taxon>asterids</taxon>
        <taxon>lamiids</taxon>
        <taxon>Gentianales</taxon>
        <taxon>Rubiaceae</taxon>
        <taxon>Cinchonoideae</taxon>
        <taxon>Cinchoneae</taxon>
        <taxon>Cinchona</taxon>
    </lineage>
</organism>
<dbReference type="InterPro" id="IPR014710">
    <property type="entry name" value="RmlC-like_jellyroll"/>
</dbReference>
<comment type="cofactor">
    <cofactor evidence="9">
        <name>Zn(2+)</name>
        <dbReference type="ChEBI" id="CHEBI:29105"/>
    </cofactor>
    <text evidence="9">Binds 1 zinc ion per subunit.</text>
</comment>
<evidence type="ECO:0000259" key="10">
    <source>
        <dbReference type="Pfam" id="PF20511"/>
    </source>
</evidence>
<reference evidence="12 13" key="1">
    <citation type="submission" date="2024-11" db="EMBL/GenBank/DDBJ databases">
        <title>A near-complete genome assembly of Cinchona calisaya.</title>
        <authorList>
            <person name="Lian D.C."/>
            <person name="Zhao X.W."/>
            <person name="Wei L."/>
        </authorList>
    </citation>
    <scope>NUCLEOTIDE SEQUENCE [LARGE SCALE GENOMIC DNA]</scope>
    <source>
        <tissue evidence="12">Nenye</tissue>
    </source>
</reference>
<feature type="active site" evidence="8">
    <location>
        <position position="323"/>
    </location>
</feature>
<comment type="pathway">
    <text evidence="2">Nucleotide-sugar biosynthesis; GDP-alpha-D-mannose biosynthesis; alpha-D-mannose 1-phosphate from D-fructose 6-phosphate: step 1/2.</text>
</comment>
<evidence type="ECO:0000256" key="4">
    <source>
        <dbReference type="ARBA" id="ARBA00011956"/>
    </source>
</evidence>
<feature type="binding site" evidence="9">
    <location>
        <position position="142"/>
    </location>
    <ligand>
        <name>Zn(2+)</name>
        <dbReference type="ChEBI" id="CHEBI:29105"/>
    </ligand>
</feature>
<dbReference type="Pfam" id="PF20511">
    <property type="entry name" value="PMI_typeI_cat"/>
    <property type="match status" value="1"/>
</dbReference>
<dbReference type="Pfam" id="PF20512">
    <property type="entry name" value="PMI_typeI_hel"/>
    <property type="match status" value="1"/>
</dbReference>
<proteinExistence type="inferred from homology"/>
<dbReference type="PANTHER" id="PTHR10309">
    <property type="entry name" value="MANNOSE-6-PHOSPHATE ISOMERASE"/>
    <property type="match status" value="1"/>
</dbReference>
<dbReference type="SUPFAM" id="SSF51182">
    <property type="entry name" value="RmlC-like cupins"/>
    <property type="match status" value="1"/>
</dbReference>
<feature type="domain" description="Phosphomannose isomerase type I catalytic" evidence="10">
    <location>
        <begin position="18"/>
        <end position="181"/>
    </location>
</feature>
<dbReference type="Gene3D" id="1.10.441.10">
    <property type="entry name" value="Phosphomannose Isomerase, domain 2"/>
    <property type="match status" value="1"/>
</dbReference>
<accession>A0ABD3A2L0</accession>
<dbReference type="CDD" id="cd07011">
    <property type="entry name" value="cupin_PMI_type_I_N"/>
    <property type="match status" value="1"/>
</dbReference>
<dbReference type="PROSITE" id="PS00966">
    <property type="entry name" value="PMI_I_2"/>
    <property type="match status" value="1"/>
</dbReference>
<dbReference type="GO" id="GO:0009416">
    <property type="term" value="P:response to light stimulus"/>
    <property type="evidence" value="ECO:0007669"/>
    <property type="project" value="UniProtKB-ARBA"/>
</dbReference>
<evidence type="ECO:0000256" key="5">
    <source>
        <dbReference type="ARBA" id="ARBA00022723"/>
    </source>
</evidence>
<dbReference type="InterPro" id="IPR046458">
    <property type="entry name" value="PMI_typeI_hel"/>
</dbReference>
<dbReference type="GO" id="GO:0004476">
    <property type="term" value="F:mannose-6-phosphate isomerase activity"/>
    <property type="evidence" value="ECO:0007669"/>
    <property type="project" value="UniProtKB-EC"/>
</dbReference>
<protein>
    <recommendedName>
        <fullName evidence="4">mannose-6-phosphate isomerase</fullName>
        <ecNumber evidence="4">5.3.1.8</ecNumber>
    </recommendedName>
</protein>
<evidence type="ECO:0000313" key="13">
    <source>
        <dbReference type="Proteomes" id="UP001630127"/>
    </source>
</evidence>
<evidence type="ECO:0000256" key="3">
    <source>
        <dbReference type="ARBA" id="ARBA00010772"/>
    </source>
</evidence>
<evidence type="ECO:0000256" key="1">
    <source>
        <dbReference type="ARBA" id="ARBA00000757"/>
    </source>
</evidence>
<feature type="binding site" evidence="9">
    <location>
        <position position="304"/>
    </location>
    <ligand>
        <name>Zn(2+)</name>
        <dbReference type="ChEBI" id="CHEBI:29105"/>
    </ligand>
</feature>
<dbReference type="FunFam" id="2.60.120.10:FF:000044">
    <property type="entry name" value="Mannose-6-phosphate isomerase"/>
    <property type="match status" value="1"/>
</dbReference>
<dbReference type="NCBIfam" id="TIGR00218">
    <property type="entry name" value="manA"/>
    <property type="match status" value="1"/>
</dbReference>
<dbReference type="PIRSF" id="PIRSF001480">
    <property type="entry name" value="Mannose-6-phosphate_isomerase"/>
    <property type="match status" value="1"/>
</dbReference>
<evidence type="ECO:0000256" key="9">
    <source>
        <dbReference type="PIRSR" id="PIRSR001480-2"/>
    </source>
</evidence>
<dbReference type="PROSITE" id="PS00965">
    <property type="entry name" value="PMI_I_1"/>
    <property type="match status" value="1"/>
</dbReference>
<dbReference type="Gene3D" id="2.60.120.10">
    <property type="entry name" value="Jelly Rolls"/>
    <property type="match status" value="2"/>
</dbReference>
<keyword evidence="13" id="KW-1185">Reference proteome</keyword>